<keyword evidence="7" id="KW-1185">Reference proteome</keyword>
<name>A0A0J6GE10_PSEDM</name>
<dbReference type="PANTHER" id="PTHR43214">
    <property type="entry name" value="TWO-COMPONENT RESPONSE REGULATOR"/>
    <property type="match status" value="1"/>
</dbReference>
<evidence type="ECO:0000256" key="1">
    <source>
        <dbReference type="ARBA" id="ARBA00022553"/>
    </source>
</evidence>
<feature type="domain" description="Response regulatory" evidence="5">
    <location>
        <begin position="5"/>
        <end position="125"/>
    </location>
</feature>
<gene>
    <name evidence="6" type="ORF">SAMN04489800_0056</name>
</gene>
<dbReference type="InterPro" id="IPR011006">
    <property type="entry name" value="CheY-like_superfamily"/>
</dbReference>
<dbReference type="PANTHER" id="PTHR43214:SF17">
    <property type="entry name" value="TRANSCRIPTIONAL REGULATORY PROTEIN RCSB"/>
    <property type="match status" value="1"/>
</dbReference>
<dbReference type="InterPro" id="IPR001789">
    <property type="entry name" value="Sig_transdc_resp-reg_receiver"/>
</dbReference>
<evidence type="ECO:0000259" key="4">
    <source>
        <dbReference type="PROSITE" id="PS50043"/>
    </source>
</evidence>
<feature type="modified residue" description="4-aspartylphosphate" evidence="3">
    <location>
        <position position="56"/>
    </location>
</feature>
<dbReference type="PRINTS" id="PR00038">
    <property type="entry name" value="HTHLUXR"/>
</dbReference>
<dbReference type="Pfam" id="PF00196">
    <property type="entry name" value="GerE"/>
    <property type="match status" value="1"/>
</dbReference>
<feature type="domain" description="HTH luxR-type" evidence="4">
    <location>
        <begin position="146"/>
        <end position="211"/>
    </location>
</feature>
<dbReference type="Pfam" id="PF00072">
    <property type="entry name" value="Response_reg"/>
    <property type="match status" value="1"/>
</dbReference>
<evidence type="ECO:0000256" key="2">
    <source>
        <dbReference type="ARBA" id="ARBA00023125"/>
    </source>
</evidence>
<dbReference type="Proteomes" id="UP000183613">
    <property type="component" value="Unassembled WGS sequence"/>
</dbReference>
<dbReference type="InterPro" id="IPR016032">
    <property type="entry name" value="Sig_transdc_resp-reg_C-effctor"/>
</dbReference>
<keyword evidence="1 3" id="KW-0597">Phosphoprotein</keyword>
<dbReference type="Gene3D" id="1.10.10.10">
    <property type="entry name" value="Winged helix-like DNA-binding domain superfamily/Winged helix DNA-binding domain"/>
    <property type="match status" value="1"/>
</dbReference>
<protein>
    <submittedName>
        <fullName evidence="6">Two component transcriptional regulator, LuxR family</fullName>
    </submittedName>
</protein>
<dbReference type="SMART" id="SM00448">
    <property type="entry name" value="REC"/>
    <property type="match status" value="1"/>
</dbReference>
<dbReference type="GO" id="GO:0000160">
    <property type="term" value="P:phosphorelay signal transduction system"/>
    <property type="evidence" value="ECO:0007669"/>
    <property type="project" value="InterPro"/>
</dbReference>
<dbReference type="GO" id="GO:0006355">
    <property type="term" value="P:regulation of DNA-templated transcription"/>
    <property type="evidence" value="ECO:0007669"/>
    <property type="project" value="InterPro"/>
</dbReference>
<dbReference type="InterPro" id="IPR058245">
    <property type="entry name" value="NreC/VraR/RcsB-like_REC"/>
</dbReference>
<dbReference type="CDD" id="cd06170">
    <property type="entry name" value="LuxR_C_like"/>
    <property type="match status" value="1"/>
</dbReference>
<dbReference type="PATRIC" id="fig|882211.3.peg.2433"/>
<dbReference type="RefSeq" id="WP_048360203.1">
    <property type="nucleotide sequence ID" value="NZ_FNUD01000002.1"/>
</dbReference>
<dbReference type="InterPro" id="IPR000792">
    <property type="entry name" value="Tscrpt_reg_LuxR_C"/>
</dbReference>
<dbReference type="OrthoDB" id="4313922at2"/>
<dbReference type="InterPro" id="IPR036388">
    <property type="entry name" value="WH-like_DNA-bd_sf"/>
</dbReference>
<dbReference type="EMBL" id="FNUD01000002">
    <property type="protein sequence ID" value="SEE15003.1"/>
    <property type="molecule type" value="Genomic_DNA"/>
</dbReference>
<dbReference type="SMART" id="SM00421">
    <property type="entry name" value="HTH_LUXR"/>
    <property type="match status" value="1"/>
</dbReference>
<dbReference type="GO" id="GO:0003677">
    <property type="term" value="F:DNA binding"/>
    <property type="evidence" value="ECO:0007669"/>
    <property type="project" value="UniProtKB-KW"/>
</dbReference>
<reference evidence="6" key="1">
    <citation type="submission" date="2016-10" db="EMBL/GenBank/DDBJ databases">
        <authorList>
            <person name="Varghese N."/>
            <person name="Submissions S."/>
        </authorList>
    </citation>
    <scope>NUCLEOTIDE SEQUENCE [LARGE SCALE GENOMIC DNA]</scope>
    <source>
        <strain evidence="6">LMG 25555</strain>
    </source>
</reference>
<dbReference type="PROSITE" id="PS50043">
    <property type="entry name" value="HTH_LUXR_2"/>
    <property type="match status" value="1"/>
</dbReference>
<keyword evidence="2" id="KW-0238">DNA-binding</keyword>
<dbReference type="SUPFAM" id="SSF52172">
    <property type="entry name" value="CheY-like"/>
    <property type="match status" value="1"/>
</dbReference>
<accession>A0A0J6GE10</accession>
<dbReference type="SUPFAM" id="SSF46894">
    <property type="entry name" value="C-terminal effector domain of the bipartite response regulators"/>
    <property type="match status" value="1"/>
</dbReference>
<dbReference type="CDD" id="cd17535">
    <property type="entry name" value="REC_NarL-like"/>
    <property type="match status" value="1"/>
</dbReference>
<organism evidence="6 7">
    <name type="scientific">Pseudomonas deceptionensis</name>
    <dbReference type="NCBI Taxonomy" id="882211"/>
    <lineage>
        <taxon>Bacteria</taxon>
        <taxon>Pseudomonadati</taxon>
        <taxon>Pseudomonadota</taxon>
        <taxon>Gammaproteobacteria</taxon>
        <taxon>Pseudomonadales</taxon>
        <taxon>Pseudomonadaceae</taxon>
        <taxon>Pseudomonas</taxon>
    </lineage>
</organism>
<evidence type="ECO:0000256" key="3">
    <source>
        <dbReference type="PROSITE-ProRule" id="PRU00169"/>
    </source>
</evidence>
<dbReference type="InterPro" id="IPR039420">
    <property type="entry name" value="WalR-like"/>
</dbReference>
<evidence type="ECO:0000313" key="7">
    <source>
        <dbReference type="Proteomes" id="UP000183613"/>
    </source>
</evidence>
<comment type="caution">
    <text evidence="6">The sequence shown here is derived from an EMBL/GenBank/DDBJ whole genome shotgun (WGS) entry which is preliminary data.</text>
</comment>
<sequence length="214" mass="23750">MPQMRVLLADDHPIVLMGVREIIERDPRFKVVGEAMSSSELIDKIAQLRPDVIITDYNMPGDDQYGDGTRLVEYLRRHFPEPRVLILTVISNPQVLSWLYELGISGVISKSAGLEQILVALDAFYREGHFQQAPPDGASSDDVDGLAQRLSQLTVKEFEVLRLFATGVSLGEVAQSLSRSIKTVSTLKISAMRKLNVDNDQALLILCVKANLFA</sequence>
<proteinExistence type="predicted"/>
<dbReference type="Gene3D" id="3.40.50.2300">
    <property type="match status" value="1"/>
</dbReference>
<evidence type="ECO:0000259" key="5">
    <source>
        <dbReference type="PROSITE" id="PS50110"/>
    </source>
</evidence>
<dbReference type="PROSITE" id="PS50110">
    <property type="entry name" value="RESPONSE_REGULATORY"/>
    <property type="match status" value="1"/>
</dbReference>
<dbReference type="AlphaFoldDB" id="A0A0J6GE10"/>
<evidence type="ECO:0000313" key="6">
    <source>
        <dbReference type="EMBL" id="SEE15003.1"/>
    </source>
</evidence>